<sequence length="43" mass="4712">MSKGLRNIKNLAERAETIKRRLSEKQGGLGYLAALDARKQGVA</sequence>
<accession>X1CAD7</accession>
<proteinExistence type="predicted"/>
<organism evidence="1">
    <name type="scientific">marine sediment metagenome</name>
    <dbReference type="NCBI Taxonomy" id="412755"/>
    <lineage>
        <taxon>unclassified sequences</taxon>
        <taxon>metagenomes</taxon>
        <taxon>ecological metagenomes</taxon>
    </lineage>
</organism>
<protein>
    <submittedName>
        <fullName evidence="1">Uncharacterized protein</fullName>
    </submittedName>
</protein>
<name>X1CAD7_9ZZZZ</name>
<reference evidence="1" key="1">
    <citation type="journal article" date="2014" name="Front. Microbiol.">
        <title>High frequency of phylogenetically diverse reductive dehalogenase-homologous genes in deep subseafloor sedimentary metagenomes.</title>
        <authorList>
            <person name="Kawai M."/>
            <person name="Futagami T."/>
            <person name="Toyoda A."/>
            <person name="Takaki Y."/>
            <person name="Nishi S."/>
            <person name="Hori S."/>
            <person name="Arai W."/>
            <person name="Tsubouchi T."/>
            <person name="Morono Y."/>
            <person name="Uchiyama I."/>
            <person name="Ito T."/>
            <person name="Fujiyama A."/>
            <person name="Inagaki F."/>
            <person name="Takami H."/>
        </authorList>
    </citation>
    <scope>NUCLEOTIDE SEQUENCE</scope>
    <source>
        <strain evidence="1">Expedition CK06-06</strain>
    </source>
</reference>
<comment type="caution">
    <text evidence="1">The sequence shown here is derived from an EMBL/GenBank/DDBJ whole genome shotgun (WGS) entry which is preliminary data.</text>
</comment>
<evidence type="ECO:0000313" key="1">
    <source>
        <dbReference type="EMBL" id="GAH04422.1"/>
    </source>
</evidence>
<dbReference type="EMBL" id="BART01023158">
    <property type="protein sequence ID" value="GAH04422.1"/>
    <property type="molecule type" value="Genomic_DNA"/>
</dbReference>
<gene>
    <name evidence="1" type="ORF">S01H4_42206</name>
</gene>
<dbReference type="AlphaFoldDB" id="X1CAD7"/>